<dbReference type="Proteomes" id="UP001150217">
    <property type="component" value="Unassembled WGS sequence"/>
</dbReference>
<evidence type="ECO:0008006" key="3">
    <source>
        <dbReference type="Google" id="ProtNLM"/>
    </source>
</evidence>
<name>A0ABQ8V4C5_9AGAR</name>
<evidence type="ECO:0000313" key="1">
    <source>
        <dbReference type="EMBL" id="KAJ4467353.1"/>
    </source>
</evidence>
<sequence>MRLVLGNTSGINIVSVFLLTLVCPPWGGNLSRFLRNSGILHHFRTIRNSITGNRVKGQVHNKHCDSRAHLRSSPAYLEWYRSYNEKEELLLVTLN</sequence>
<organism evidence="1 2">
    <name type="scientific">Lentinula lateritia</name>
    <dbReference type="NCBI Taxonomy" id="40482"/>
    <lineage>
        <taxon>Eukaryota</taxon>
        <taxon>Fungi</taxon>
        <taxon>Dikarya</taxon>
        <taxon>Basidiomycota</taxon>
        <taxon>Agaricomycotina</taxon>
        <taxon>Agaricomycetes</taxon>
        <taxon>Agaricomycetidae</taxon>
        <taxon>Agaricales</taxon>
        <taxon>Marasmiineae</taxon>
        <taxon>Omphalotaceae</taxon>
        <taxon>Lentinula</taxon>
    </lineage>
</organism>
<proteinExistence type="predicted"/>
<comment type="caution">
    <text evidence="1">The sequence shown here is derived from an EMBL/GenBank/DDBJ whole genome shotgun (WGS) entry which is preliminary data.</text>
</comment>
<protein>
    <recommendedName>
        <fullName evidence="3">Secreted protein</fullName>
    </recommendedName>
</protein>
<dbReference type="EMBL" id="JANVFT010000108">
    <property type="protein sequence ID" value="KAJ4467353.1"/>
    <property type="molecule type" value="Genomic_DNA"/>
</dbReference>
<evidence type="ECO:0000313" key="2">
    <source>
        <dbReference type="Proteomes" id="UP001150217"/>
    </source>
</evidence>
<keyword evidence="2" id="KW-1185">Reference proteome</keyword>
<reference evidence="1" key="1">
    <citation type="submission" date="2022-08" db="EMBL/GenBank/DDBJ databases">
        <title>A Global Phylogenomic Analysis of the Shiitake Genus Lentinula.</title>
        <authorList>
            <consortium name="DOE Joint Genome Institute"/>
            <person name="Sierra-Patev S."/>
            <person name="Min B."/>
            <person name="Naranjo-Ortiz M."/>
            <person name="Looney B."/>
            <person name="Konkel Z."/>
            <person name="Slot J.C."/>
            <person name="Sakamoto Y."/>
            <person name="Steenwyk J.L."/>
            <person name="Rokas A."/>
            <person name="Carro J."/>
            <person name="Camarero S."/>
            <person name="Ferreira P."/>
            <person name="Molpeceres G."/>
            <person name="Ruiz-Duenas F.J."/>
            <person name="Serrano A."/>
            <person name="Henrissat B."/>
            <person name="Drula E."/>
            <person name="Hughes K.W."/>
            <person name="Mata J.L."/>
            <person name="Ishikawa N.K."/>
            <person name="Vargas-Isla R."/>
            <person name="Ushijima S."/>
            <person name="Smith C.A."/>
            <person name="Ahrendt S."/>
            <person name="Andreopoulos W."/>
            <person name="He G."/>
            <person name="Labutti K."/>
            <person name="Lipzen A."/>
            <person name="Ng V."/>
            <person name="Riley R."/>
            <person name="Sandor L."/>
            <person name="Barry K."/>
            <person name="Martinez A.T."/>
            <person name="Xiao Y."/>
            <person name="Gibbons J.G."/>
            <person name="Terashima K."/>
            <person name="Grigoriev I.V."/>
            <person name="Hibbett D.S."/>
        </authorList>
    </citation>
    <scope>NUCLEOTIDE SEQUENCE</scope>
    <source>
        <strain evidence="1">RHP3577 ss4</strain>
    </source>
</reference>
<accession>A0ABQ8V4C5</accession>
<gene>
    <name evidence="1" type="ORF">C8R41DRAFT_52960</name>
</gene>